<evidence type="ECO:0000259" key="4">
    <source>
        <dbReference type="PROSITE" id="PS50075"/>
    </source>
</evidence>
<evidence type="ECO:0000256" key="2">
    <source>
        <dbReference type="ARBA" id="ARBA00022553"/>
    </source>
</evidence>
<dbReference type="Pfam" id="PF00501">
    <property type="entry name" value="AMP-binding"/>
    <property type="match status" value="1"/>
</dbReference>
<keyword evidence="6" id="KW-1185">Reference proteome</keyword>
<name>A0ABP5UJ46_9ACTN</name>
<dbReference type="Gene3D" id="3.30.300.30">
    <property type="match status" value="1"/>
</dbReference>
<dbReference type="NCBIfam" id="TIGR01733">
    <property type="entry name" value="AA-adenyl-dom"/>
    <property type="match status" value="1"/>
</dbReference>
<dbReference type="PROSITE" id="PS50075">
    <property type="entry name" value="CARRIER"/>
    <property type="match status" value="1"/>
</dbReference>
<reference evidence="6" key="1">
    <citation type="journal article" date="2019" name="Int. J. Syst. Evol. Microbiol.">
        <title>The Global Catalogue of Microorganisms (GCM) 10K type strain sequencing project: providing services to taxonomists for standard genome sequencing and annotation.</title>
        <authorList>
            <consortium name="The Broad Institute Genomics Platform"/>
            <consortium name="The Broad Institute Genome Sequencing Center for Infectious Disease"/>
            <person name="Wu L."/>
            <person name="Ma J."/>
        </authorList>
    </citation>
    <scope>NUCLEOTIDE SEQUENCE [LARGE SCALE GENOMIC DNA]</scope>
    <source>
        <strain evidence="6">JCM 4358</strain>
    </source>
</reference>
<comment type="caution">
    <text evidence="5">The sequence shown here is derived from an EMBL/GenBank/DDBJ whole genome shotgun (WGS) entry which is preliminary data.</text>
</comment>
<protein>
    <recommendedName>
        <fullName evidence="4">Carrier domain-containing protein</fullName>
    </recommendedName>
</protein>
<dbReference type="Gene3D" id="1.10.1200.10">
    <property type="entry name" value="ACP-like"/>
    <property type="match status" value="1"/>
</dbReference>
<dbReference type="InterPro" id="IPR045851">
    <property type="entry name" value="AMP-bd_C_sf"/>
</dbReference>
<accession>A0ABP5UJ46</accession>
<evidence type="ECO:0000313" key="6">
    <source>
        <dbReference type="Proteomes" id="UP001499986"/>
    </source>
</evidence>
<dbReference type="InterPro" id="IPR000873">
    <property type="entry name" value="AMP-dep_synth/lig_dom"/>
</dbReference>
<dbReference type="InterPro" id="IPR009081">
    <property type="entry name" value="PP-bd_ACP"/>
</dbReference>
<evidence type="ECO:0000256" key="1">
    <source>
        <dbReference type="ARBA" id="ARBA00022450"/>
    </source>
</evidence>
<dbReference type="InterPro" id="IPR042099">
    <property type="entry name" value="ANL_N_sf"/>
</dbReference>
<feature type="domain" description="Carrier" evidence="4">
    <location>
        <begin position="748"/>
        <end position="819"/>
    </location>
</feature>
<dbReference type="PROSITE" id="PS00455">
    <property type="entry name" value="AMP_BINDING"/>
    <property type="match status" value="1"/>
</dbReference>
<proteinExistence type="predicted"/>
<keyword evidence="1" id="KW-0596">Phosphopantetheine</keyword>
<dbReference type="RefSeq" id="WP_086850570.1">
    <property type="nucleotide sequence ID" value="NZ_BAAASE010000001.1"/>
</dbReference>
<dbReference type="Proteomes" id="UP001499986">
    <property type="component" value="Unassembled WGS sequence"/>
</dbReference>
<dbReference type="InterPro" id="IPR020806">
    <property type="entry name" value="PKS_PP-bd"/>
</dbReference>
<evidence type="ECO:0000313" key="5">
    <source>
        <dbReference type="EMBL" id="GAA2380738.1"/>
    </source>
</evidence>
<dbReference type="Gene3D" id="3.40.50.12780">
    <property type="entry name" value="N-terminal domain of ligase-like"/>
    <property type="match status" value="1"/>
</dbReference>
<dbReference type="InterPro" id="IPR010071">
    <property type="entry name" value="AA_adenyl_dom"/>
</dbReference>
<dbReference type="InterPro" id="IPR025110">
    <property type="entry name" value="AMP-bd_C"/>
</dbReference>
<dbReference type="InterPro" id="IPR020845">
    <property type="entry name" value="AMP-binding_CS"/>
</dbReference>
<dbReference type="PANTHER" id="PTHR45527:SF1">
    <property type="entry name" value="FATTY ACID SYNTHASE"/>
    <property type="match status" value="1"/>
</dbReference>
<feature type="compositionally biased region" description="Basic and acidic residues" evidence="3">
    <location>
        <begin position="737"/>
        <end position="753"/>
    </location>
</feature>
<dbReference type="SUPFAM" id="SSF56801">
    <property type="entry name" value="Acetyl-CoA synthetase-like"/>
    <property type="match status" value="1"/>
</dbReference>
<dbReference type="SUPFAM" id="SSF47336">
    <property type="entry name" value="ACP-like"/>
    <property type="match status" value="1"/>
</dbReference>
<sequence length="821" mass="85649">MQPLLLPVARERATAAGPPGTASVHPVRLPAQWLRPAQDGTGVPGLAEATAVCAVVLARHAGADGFVLPVLPAGPPARPAAVPVDLTGNPTFRQLLTHVRAALRSPWDPGGAPAGGGLGEPGPGSGLLPVRVTVCRGPDTDAADAGRLTLAVTAADGPKTAVLLAPPGTLRPDAAGRLAGHLGVLAAAAAAAPDAPVAGLPLLTAAEERLMLGEWNRTAADLPHDRCLHEHFQDRAAAQPEAVAVWEGGRPTTFAALNRRANRLARRLVGLGAAPGSVVGIALPRSADLLVSVLAVLKAGGCYLPMDPDYPAERLALLRRDGHCDAVLASAVTAAALPDGPGRVLLVDDTGDDQAEPADDLPRRAGPDDLCYVIHTSGTTGEPKGIELRHRGVVNNLTDLNGRFGVGPGDAVLALSSPGFDMSVYEFLGVTIAGGTVVVPDPEGVRRPVHWAELMRAHGVTVWNSAPALLELFVEHAERTGLRLPGLRLAMLGGDWVGVTLPDRLRALAPRVRVAALGGATESSIHSTLYEVPPTGRPDWPSVPYGRPLANQRLYILDPGGQPVPVGVPGELHLAGTGLARGYAGRPELTAERFWTWRHPAVGEERLYRTGDLARYHPDGLVELLGRLDFQVKISGVRVELGEIEHHLRQVPGVRHAVAVATGGRTGRQLVGYVVPRPGDTVRPEAVRAELAARLPAALVPGTVIVTDSLPLSPNGKVDRRRLAQAPPGPPGARSGRTADGEPGRHGGHADPEEQRVAAVWAEVLQVPPPGPDADFFALGGDSFRAIRAMSALAPDLPPTELFRHPTVGALAARLRAVRHP</sequence>
<gene>
    <name evidence="5" type="ORF">GCM10010255_02640</name>
</gene>
<dbReference type="Pfam" id="PF00550">
    <property type="entry name" value="PP-binding"/>
    <property type="match status" value="1"/>
</dbReference>
<dbReference type="InterPro" id="IPR036736">
    <property type="entry name" value="ACP-like_sf"/>
</dbReference>
<feature type="region of interest" description="Disordered" evidence="3">
    <location>
        <begin position="715"/>
        <end position="753"/>
    </location>
</feature>
<keyword evidence="2" id="KW-0597">Phosphoprotein</keyword>
<dbReference type="EMBL" id="BAAASE010000001">
    <property type="protein sequence ID" value="GAA2380738.1"/>
    <property type="molecule type" value="Genomic_DNA"/>
</dbReference>
<dbReference type="SMART" id="SM00823">
    <property type="entry name" value="PKS_PP"/>
    <property type="match status" value="1"/>
</dbReference>
<dbReference type="PANTHER" id="PTHR45527">
    <property type="entry name" value="NONRIBOSOMAL PEPTIDE SYNTHETASE"/>
    <property type="match status" value="1"/>
</dbReference>
<dbReference type="Pfam" id="PF13193">
    <property type="entry name" value="AMP-binding_C"/>
    <property type="match status" value="1"/>
</dbReference>
<evidence type="ECO:0000256" key="3">
    <source>
        <dbReference type="SAM" id="MobiDB-lite"/>
    </source>
</evidence>
<organism evidence="5 6">
    <name type="scientific">Streptomyces coeruleofuscus</name>
    <dbReference type="NCBI Taxonomy" id="66879"/>
    <lineage>
        <taxon>Bacteria</taxon>
        <taxon>Bacillati</taxon>
        <taxon>Actinomycetota</taxon>
        <taxon>Actinomycetes</taxon>
        <taxon>Kitasatosporales</taxon>
        <taxon>Streptomycetaceae</taxon>
        <taxon>Streptomyces</taxon>
    </lineage>
</organism>
<dbReference type="Gene3D" id="3.30.559.30">
    <property type="entry name" value="Nonribosomal peptide synthetase, condensation domain"/>
    <property type="match status" value="1"/>
</dbReference>